<sequence length="139" mass="16554">MGGGFFRDKKGMGLWCFVIYLGIENYSFVELFSTLLAVKIAFSRGWFNLCLEYDSSWVVDIFNDKTKPRRNLSNFWDHCSTRNLHITHIFREGNGCADKLANFGVYNRADFWWDETPSFLLNEFIRNTFQLHSYRFRFV</sequence>
<proteinExistence type="predicted"/>
<reference evidence="4" key="1">
    <citation type="journal article" date="2020" name="Nat. Commun.">
        <title>Genome sequence of the cluster root forming white lupin.</title>
        <authorList>
            <person name="Hufnagel B."/>
            <person name="Marques A."/>
            <person name="Soriano A."/>
            <person name="Marques L."/>
            <person name="Divol F."/>
            <person name="Doumas P."/>
            <person name="Sallet E."/>
            <person name="Mancinotti D."/>
            <person name="Carrere S."/>
            <person name="Marande W."/>
            <person name="Arribat S."/>
            <person name="Keller J."/>
            <person name="Huneau C."/>
            <person name="Blein T."/>
            <person name="Aime D."/>
            <person name="Laguerre M."/>
            <person name="Taylor J."/>
            <person name="Schubert V."/>
            <person name="Nelson M."/>
            <person name="Geu-Flores F."/>
            <person name="Crespi M."/>
            <person name="Gallardo-Guerrero K."/>
            <person name="Delaux P.-M."/>
            <person name="Salse J."/>
            <person name="Berges H."/>
            <person name="Guyot R."/>
            <person name="Gouzy J."/>
            <person name="Peret B."/>
        </authorList>
    </citation>
    <scope>NUCLEOTIDE SEQUENCE [LARGE SCALE GENOMIC DNA]</scope>
    <source>
        <strain evidence="4">cv. Amiga</strain>
    </source>
</reference>
<dbReference type="GO" id="GO:0004523">
    <property type="term" value="F:RNA-DNA hybrid ribonuclease activity"/>
    <property type="evidence" value="ECO:0007669"/>
    <property type="project" value="InterPro"/>
</dbReference>
<gene>
    <name evidence="3" type="ORF">Lalb_Chr07g0188801</name>
</gene>
<name>A0A6A4Q8X0_LUPAL</name>
<keyword evidence="1" id="KW-0812">Transmembrane</keyword>
<dbReference type="AlphaFoldDB" id="A0A6A4Q8X0"/>
<dbReference type="InterPro" id="IPR044730">
    <property type="entry name" value="RNase_H-like_dom_plant"/>
</dbReference>
<dbReference type="InterPro" id="IPR012337">
    <property type="entry name" value="RNaseH-like_sf"/>
</dbReference>
<dbReference type="PANTHER" id="PTHR47723">
    <property type="entry name" value="OS05G0353850 PROTEIN"/>
    <property type="match status" value="1"/>
</dbReference>
<protein>
    <submittedName>
        <fullName evidence="3">Putative ribonuclease H-like domain-containing protein</fullName>
    </submittedName>
</protein>
<dbReference type="GO" id="GO:0003676">
    <property type="term" value="F:nucleic acid binding"/>
    <property type="evidence" value="ECO:0007669"/>
    <property type="project" value="InterPro"/>
</dbReference>
<evidence type="ECO:0000256" key="1">
    <source>
        <dbReference type="SAM" id="Phobius"/>
    </source>
</evidence>
<dbReference type="Pfam" id="PF13456">
    <property type="entry name" value="RVT_3"/>
    <property type="match status" value="1"/>
</dbReference>
<evidence type="ECO:0000313" key="4">
    <source>
        <dbReference type="Proteomes" id="UP000447434"/>
    </source>
</evidence>
<dbReference type="SUPFAM" id="SSF53098">
    <property type="entry name" value="Ribonuclease H-like"/>
    <property type="match status" value="1"/>
</dbReference>
<keyword evidence="1" id="KW-0472">Membrane</keyword>
<comment type="caution">
    <text evidence="3">The sequence shown here is derived from an EMBL/GenBank/DDBJ whole genome shotgun (WGS) entry which is preliminary data.</text>
</comment>
<keyword evidence="1" id="KW-1133">Transmembrane helix</keyword>
<organism evidence="3 4">
    <name type="scientific">Lupinus albus</name>
    <name type="common">White lupine</name>
    <name type="synonym">Lupinus termis</name>
    <dbReference type="NCBI Taxonomy" id="3870"/>
    <lineage>
        <taxon>Eukaryota</taxon>
        <taxon>Viridiplantae</taxon>
        <taxon>Streptophyta</taxon>
        <taxon>Embryophyta</taxon>
        <taxon>Tracheophyta</taxon>
        <taxon>Spermatophyta</taxon>
        <taxon>Magnoliopsida</taxon>
        <taxon>eudicotyledons</taxon>
        <taxon>Gunneridae</taxon>
        <taxon>Pentapetalae</taxon>
        <taxon>rosids</taxon>
        <taxon>fabids</taxon>
        <taxon>Fabales</taxon>
        <taxon>Fabaceae</taxon>
        <taxon>Papilionoideae</taxon>
        <taxon>50 kb inversion clade</taxon>
        <taxon>genistoids sensu lato</taxon>
        <taxon>core genistoids</taxon>
        <taxon>Genisteae</taxon>
        <taxon>Lupinus</taxon>
    </lineage>
</organism>
<dbReference type="Gene3D" id="3.30.420.10">
    <property type="entry name" value="Ribonuclease H-like superfamily/Ribonuclease H"/>
    <property type="match status" value="1"/>
</dbReference>
<feature type="domain" description="RNase H type-1" evidence="2">
    <location>
        <begin position="3"/>
        <end position="103"/>
    </location>
</feature>
<dbReference type="CDD" id="cd06222">
    <property type="entry name" value="RNase_H_like"/>
    <property type="match status" value="1"/>
</dbReference>
<evidence type="ECO:0000259" key="2">
    <source>
        <dbReference type="Pfam" id="PF13456"/>
    </source>
</evidence>
<accession>A0A6A4Q8X0</accession>
<dbReference type="EMBL" id="WOCE01000007">
    <property type="protein sequence ID" value="KAE9610645.1"/>
    <property type="molecule type" value="Genomic_DNA"/>
</dbReference>
<dbReference type="InterPro" id="IPR002156">
    <property type="entry name" value="RNaseH_domain"/>
</dbReference>
<dbReference type="PANTHER" id="PTHR47723:SF23">
    <property type="entry name" value="REVERSE TRANSCRIPTASE-LIKE PROTEIN"/>
    <property type="match status" value="1"/>
</dbReference>
<dbReference type="OrthoDB" id="1731261at2759"/>
<dbReference type="InterPro" id="IPR036397">
    <property type="entry name" value="RNaseH_sf"/>
</dbReference>
<dbReference type="Proteomes" id="UP000447434">
    <property type="component" value="Chromosome 7"/>
</dbReference>
<keyword evidence="4" id="KW-1185">Reference proteome</keyword>
<dbReference type="InterPro" id="IPR053151">
    <property type="entry name" value="RNase_H-like"/>
</dbReference>
<evidence type="ECO:0000313" key="3">
    <source>
        <dbReference type="EMBL" id="KAE9610645.1"/>
    </source>
</evidence>
<feature type="transmembrane region" description="Helical" evidence="1">
    <location>
        <begin position="12"/>
        <end position="38"/>
    </location>
</feature>